<protein>
    <submittedName>
        <fullName evidence="2">Cystatin</fullName>
    </submittedName>
</protein>
<sequence>MKILLTFALALLAVSKSFSTVANAGWRIHDPFSNPKFLQLAHYALTRQPNAGGIPGVAVRLHQVATQGTYQTGVRYLLSFDLVPLTCSSHQVPSYDNSTKAAASYTSVFCIMGEAMNSCSALVFEEPAGNAIHILGIDCLH</sequence>
<dbReference type="AlphaFoldDB" id="A0A131YPJ5"/>
<evidence type="ECO:0000313" key="2">
    <source>
        <dbReference type="EMBL" id="JAP80887.1"/>
    </source>
</evidence>
<organism evidence="2">
    <name type="scientific">Rhipicephalus appendiculatus</name>
    <name type="common">Brown ear tick</name>
    <dbReference type="NCBI Taxonomy" id="34631"/>
    <lineage>
        <taxon>Eukaryota</taxon>
        <taxon>Metazoa</taxon>
        <taxon>Ecdysozoa</taxon>
        <taxon>Arthropoda</taxon>
        <taxon>Chelicerata</taxon>
        <taxon>Arachnida</taxon>
        <taxon>Acari</taxon>
        <taxon>Parasitiformes</taxon>
        <taxon>Ixodida</taxon>
        <taxon>Ixodoidea</taxon>
        <taxon>Ixodidae</taxon>
        <taxon>Rhipicephalinae</taxon>
        <taxon>Rhipicephalus</taxon>
        <taxon>Rhipicephalus</taxon>
    </lineage>
</organism>
<evidence type="ECO:0000256" key="1">
    <source>
        <dbReference type="SAM" id="SignalP"/>
    </source>
</evidence>
<feature type="chain" id="PRO_5007285699" evidence="1">
    <location>
        <begin position="20"/>
        <end position="141"/>
    </location>
</feature>
<keyword evidence="1" id="KW-0732">Signal</keyword>
<proteinExistence type="predicted"/>
<name>A0A131YPJ5_RHIAP</name>
<feature type="signal peptide" evidence="1">
    <location>
        <begin position="1"/>
        <end position="19"/>
    </location>
</feature>
<accession>A0A131YPJ5</accession>
<reference evidence="2" key="1">
    <citation type="journal article" date="2016" name="Ticks Tick Borne Dis.">
        <title>De novo assembly and annotation of the salivary gland transcriptome of Rhipicephalus appendiculatus male and female ticks during blood feeding.</title>
        <authorList>
            <person name="de Castro M.H."/>
            <person name="de Klerk D."/>
            <person name="Pienaar R."/>
            <person name="Latif A.A."/>
            <person name="Rees D.J."/>
            <person name="Mans B.J."/>
        </authorList>
    </citation>
    <scope>NUCLEOTIDE SEQUENCE</scope>
    <source>
        <tissue evidence="2">Salivary glands</tissue>
    </source>
</reference>
<dbReference type="EMBL" id="GEDV01007670">
    <property type="protein sequence ID" value="JAP80887.1"/>
    <property type="molecule type" value="Transcribed_RNA"/>
</dbReference>
<dbReference type="Gene3D" id="3.10.450.10">
    <property type="match status" value="1"/>
</dbReference>